<dbReference type="PRINTS" id="PR00038">
    <property type="entry name" value="HTHLUXR"/>
</dbReference>
<dbReference type="PANTHER" id="PTHR45566">
    <property type="entry name" value="HTH-TYPE TRANSCRIPTIONAL REGULATOR YHJB-RELATED"/>
    <property type="match status" value="1"/>
</dbReference>
<evidence type="ECO:0000259" key="4">
    <source>
        <dbReference type="PROSITE" id="PS50043"/>
    </source>
</evidence>
<dbReference type="Gene3D" id="3.40.50.2300">
    <property type="match status" value="1"/>
</dbReference>
<dbReference type="InterPro" id="IPR051015">
    <property type="entry name" value="EvgA-like"/>
</dbReference>
<name>A0ABQ2WHH1_9ALTE</name>
<dbReference type="Gene3D" id="1.10.10.10">
    <property type="entry name" value="Winged helix-like DNA-binding domain superfamily/Winged helix DNA-binding domain"/>
    <property type="match status" value="1"/>
</dbReference>
<dbReference type="EMBL" id="BMYR01000004">
    <property type="protein sequence ID" value="GGW56747.1"/>
    <property type="molecule type" value="Genomic_DNA"/>
</dbReference>
<protein>
    <submittedName>
        <fullName evidence="6">Glycerol metabolism activator</fullName>
    </submittedName>
</protein>
<keyword evidence="7" id="KW-1185">Reference proteome</keyword>
<keyword evidence="1 3" id="KW-0597">Phosphoprotein</keyword>
<dbReference type="InterPro" id="IPR058245">
    <property type="entry name" value="NreC/VraR/RcsB-like_REC"/>
</dbReference>
<dbReference type="CDD" id="cd17535">
    <property type="entry name" value="REC_NarL-like"/>
    <property type="match status" value="1"/>
</dbReference>
<gene>
    <name evidence="6" type="primary">agmR</name>
    <name evidence="6" type="ORF">GCM10008111_10860</name>
</gene>
<sequence length="232" mass="25517">MYQFYLADDHPLYRDALQLLLQQHWPTGQLQQAANLDELFQLLAVDAEPDLILLDVNMPGSDGLSGLTQLKQRFPYVPVAMLSAADDKHTVLQAMALGAIGFISKSADKQHLLNALTHILAGHIYLPAQSFQAQGFQAKDFHTPETSPPQRSSTTATVLSVDNLVQLTRQQRRVLAKLLEGASNKQIAETLFIAPTTVKAHVTAIFNKLGVQSRTQLLAQAAQTDTLKRLSL</sequence>
<feature type="domain" description="HTH luxR-type" evidence="4">
    <location>
        <begin position="160"/>
        <end position="225"/>
    </location>
</feature>
<accession>A0ABQ2WHH1</accession>
<dbReference type="InterPro" id="IPR000792">
    <property type="entry name" value="Tscrpt_reg_LuxR_C"/>
</dbReference>
<dbReference type="SUPFAM" id="SSF52172">
    <property type="entry name" value="CheY-like"/>
    <property type="match status" value="1"/>
</dbReference>
<dbReference type="SMART" id="SM00421">
    <property type="entry name" value="HTH_LUXR"/>
    <property type="match status" value="1"/>
</dbReference>
<dbReference type="InterPro" id="IPR011006">
    <property type="entry name" value="CheY-like_superfamily"/>
</dbReference>
<feature type="domain" description="Response regulatory" evidence="5">
    <location>
        <begin position="3"/>
        <end position="120"/>
    </location>
</feature>
<evidence type="ECO:0000256" key="1">
    <source>
        <dbReference type="ARBA" id="ARBA00022553"/>
    </source>
</evidence>
<dbReference type="InterPro" id="IPR036388">
    <property type="entry name" value="WH-like_DNA-bd_sf"/>
</dbReference>
<dbReference type="Proteomes" id="UP000634667">
    <property type="component" value="Unassembled WGS sequence"/>
</dbReference>
<evidence type="ECO:0000313" key="7">
    <source>
        <dbReference type="Proteomes" id="UP000634667"/>
    </source>
</evidence>
<dbReference type="Pfam" id="PF00196">
    <property type="entry name" value="GerE"/>
    <property type="match status" value="1"/>
</dbReference>
<dbReference type="SMART" id="SM00448">
    <property type="entry name" value="REC"/>
    <property type="match status" value="1"/>
</dbReference>
<dbReference type="InterPro" id="IPR001789">
    <property type="entry name" value="Sig_transdc_resp-reg_receiver"/>
</dbReference>
<proteinExistence type="predicted"/>
<feature type="modified residue" description="4-aspartylphosphate" evidence="3">
    <location>
        <position position="55"/>
    </location>
</feature>
<comment type="caution">
    <text evidence="6">The sequence shown here is derived from an EMBL/GenBank/DDBJ whole genome shotgun (WGS) entry which is preliminary data.</text>
</comment>
<evidence type="ECO:0000256" key="2">
    <source>
        <dbReference type="ARBA" id="ARBA00023125"/>
    </source>
</evidence>
<dbReference type="SUPFAM" id="SSF46894">
    <property type="entry name" value="C-terminal effector domain of the bipartite response regulators"/>
    <property type="match status" value="1"/>
</dbReference>
<dbReference type="CDD" id="cd06170">
    <property type="entry name" value="LuxR_C_like"/>
    <property type="match status" value="1"/>
</dbReference>
<dbReference type="Pfam" id="PF00072">
    <property type="entry name" value="Response_reg"/>
    <property type="match status" value="1"/>
</dbReference>
<dbReference type="PANTHER" id="PTHR45566:SF1">
    <property type="entry name" value="HTH-TYPE TRANSCRIPTIONAL REGULATOR YHJB-RELATED"/>
    <property type="match status" value="1"/>
</dbReference>
<evidence type="ECO:0000256" key="3">
    <source>
        <dbReference type="PROSITE-ProRule" id="PRU00169"/>
    </source>
</evidence>
<evidence type="ECO:0000259" key="5">
    <source>
        <dbReference type="PROSITE" id="PS50110"/>
    </source>
</evidence>
<dbReference type="PROSITE" id="PS00622">
    <property type="entry name" value="HTH_LUXR_1"/>
    <property type="match status" value="1"/>
</dbReference>
<dbReference type="PROSITE" id="PS50043">
    <property type="entry name" value="HTH_LUXR_2"/>
    <property type="match status" value="1"/>
</dbReference>
<organism evidence="6 7">
    <name type="scientific">Alishewanella tabrizica</name>
    <dbReference type="NCBI Taxonomy" id="671278"/>
    <lineage>
        <taxon>Bacteria</taxon>
        <taxon>Pseudomonadati</taxon>
        <taxon>Pseudomonadota</taxon>
        <taxon>Gammaproteobacteria</taxon>
        <taxon>Alteromonadales</taxon>
        <taxon>Alteromonadaceae</taxon>
        <taxon>Alishewanella</taxon>
    </lineage>
</organism>
<dbReference type="RefSeq" id="WP_189481311.1">
    <property type="nucleotide sequence ID" value="NZ_BMYR01000004.1"/>
</dbReference>
<reference evidence="7" key="1">
    <citation type="journal article" date="2019" name="Int. J. Syst. Evol. Microbiol.">
        <title>The Global Catalogue of Microorganisms (GCM) 10K type strain sequencing project: providing services to taxonomists for standard genome sequencing and annotation.</title>
        <authorList>
            <consortium name="The Broad Institute Genomics Platform"/>
            <consortium name="The Broad Institute Genome Sequencing Center for Infectious Disease"/>
            <person name="Wu L."/>
            <person name="Ma J."/>
        </authorList>
    </citation>
    <scope>NUCLEOTIDE SEQUENCE [LARGE SCALE GENOMIC DNA]</scope>
    <source>
        <strain evidence="7">KCTC 23723</strain>
    </source>
</reference>
<keyword evidence="2" id="KW-0238">DNA-binding</keyword>
<dbReference type="InterPro" id="IPR016032">
    <property type="entry name" value="Sig_transdc_resp-reg_C-effctor"/>
</dbReference>
<evidence type="ECO:0000313" key="6">
    <source>
        <dbReference type="EMBL" id="GGW56747.1"/>
    </source>
</evidence>
<dbReference type="PROSITE" id="PS50110">
    <property type="entry name" value="RESPONSE_REGULATORY"/>
    <property type="match status" value="1"/>
</dbReference>